<dbReference type="PROSITE" id="PS00101">
    <property type="entry name" value="HEXAPEP_TRANSFERASES"/>
    <property type="match status" value="1"/>
</dbReference>
<evidence type="ECO:0000313" key="4">
    <source>
        <dbReference type="Proteomes" id="UP000315496"/>
    </source>
</evidence>
<dbReference type="VEuPathDB" id="GiardiaDB:GMRT_13835"/>
<proteinExistence type="inferred from homology"/>
<dbReference type="Pfam" id="PF14602">
    <property type="entry name" value="Hexapep_2"/>
    <property type="match status" value="1"/>
</dbReference>
<dbReference type="Proteomes" id="UP000315496">
    <property type="component" value="Chromosome 4"/>
</dbReference>
<gene>
    <name evidence="3" type="ORF">GMRT_13835</name>
</gene>
<keyword evidence="2 3" id="KW-0808">Transferase</keyword>
<organism evidence="3 4">
    <name type="scientific">Giardia muris</name>
    <dbReference type="NCBI Taxonomy" id="5742"/>
    <lineage>
        <taxon>Eukaryota</taxon>
        <taxon>Metamonada</taxon>
        <taxon>Diplomonadida</taxon>
        <taxon>Hexamitidae</taxon>
        <taxon>Giardiinae</taxon>
        <taxon>Giardia</taxon>
    </lineage>
</organism>
<dbReference type="AlphaFoldDB" id="A0A4Z1SNJ8"/>
<keyword evidence="3" id="KW-0012">Acyltransferase</keyword>
<evidence type="ECO:0000256" key="1">
    <source>
        <dbReference type="ARBA" id="ARBA00007274"/>
    </source>
</evidence>
<evidence type="ECO:0000313" key="3">
    <source>
        <dbReference type="EMBL" id="TNJ27326.1"/>
    </source>
</evidence>
<protein>
    <submittedName>
        <fullName evidence="3">Maltose O-acyltransferase (MAT)-like protein</fullName>
    </submittedName>
</protein>
<accession>A0A4Z1SNJ8</accession>
<dbReference type="PANTHER" id="PTHR23416">
    <property type="entry name" value="SIALIC ACID SYNTHASE-RELATED"/>
    <property type="match status" value="1"/>
</dbReference>
<dbReference type="OrthoDB" id="25818at2759"/>
<dbReference type="InterPro" id="IPR051159">
    <property type="entry name" value="Hexapeptide_acetyltransf"/>
</dbReference>
<dbReference type="CDD" id="cd03357">
    <property type="entry name" value="LbH_MAT_GAT"/>
    <property type="match status" value="1"/>
</dbReference>
<dbReference type="SUPFAM" id="SSF51161">
    <property type="entry name" value="Trimeric LpxA-like enzymes"/>
    <property type="match status" value="1"/>
</dbReference>
<keyword evidence="4" id="KW-1185">Reference proteome</keyword>
<comment type="similarity">
    <text evidence="1">Belongs to the transferase hexapeptide repeat family.</text>
</comment>
<dbReference type="InterPro" id="IPR001451">
    <property type="entry name" value="Hexapep"/>
</dbReference>
<dbReference type="Gene3D" id="2.160.10.10">
    <property type="entry name" value="Hexapeptide repeat proteins"/>
    <property type="match status" value="1"/>
</dbReference>
<comment type="caution">
    <text evidence="3">The sequence shown here is derived from an EMBL/GenBank/DDBJ whole genome shotgun (WGS) entry which is preliminary data.</text>
</comment>
<dbReference type="InterPro" id="IPR011004">
    <property type="entry name" value="Trimer_LpxA-like_sf"/>
</dbReference>
<dbReference type="GO" id="GO:0008374">
    <property type="term" value="F:O-acyltransferase activity"/>
    <property type="evidence" value="ECO:0007669"/>
    <property type="project" value="TreeGrafter"/>
</dbReference>
<reference evidence="3 4" key="1">
    <citation type="submission" date="2019-05" db="EMBL/GenBank/DDBJ databases">
        <title>The compact genome of Giardia muris reveals important steps in the evolution of intestinal protozoan parasites.</title>
        <authorList>
            <person name="Xu F."/>
            <person name="Jimenez-Gonzalez A."/>
            <person name="Einarsson E."/>
            <person name="Astvaldsson A."/>
            <person name="Peirasmaki D."/>
            <person name="Eckmann L."/>
            <person name="Andersson J.O."/>
            <person name="Svard S.G."/>
            <person name="Jerlstrom-Hultqvist J."/>
        </authorList>
    </citation>
    <scope>NUCLEOTIDE SEQUENCE [LARGE SCALE GENOMIC DNA]</scope>
    <source>
        <strain evidence="3 4">Roberts-Thomson</strain>
    </source>
</reference>
<dbReference type="PANTHER" id="PTHR23416:SF23">
    <property type="entry name" value="ACETYLTRANSFERASE C18B11.09C-RELATED"/>
    <property type="match status" value="1"/>
</dbReference>
<dbReference type="InterPro" id="IPR018357">
    <property type="entry name" value="Hexapep_transf_CS"/>
</dbReference>
<sequence>MTEMVDENEMMDLLRKNVPILADSPLSRFIREGAERAMRVTGRLNTGYHPPDEVRALFSELIGKHVHESFNLFPPLYSDFGRNITVGKNVFINSCCNFQDHGGVTIGDGAYIGHKVVFATLNHDLRPSHRANLYSAPIVVGKNVWIGSNATILQGVTIGDGAIVGAGSVVTKDVPPNTIVAGNPARKVREVSDDDRSQCQASI</sequence>
<name>A0A4Z1SNJ8_GIAMU</name>
<dbReference type="EMBL" id="VDLU01000004">
    <property type="protein sequence ID" value="TNJ27326.1"/>
    <property type="molecule type" value="Genomic_DNA"/>
</dbReference>
<evidence type="ECO:0000256" key="2">
    <source>
        <dbReference type="ARBA" id="ARBA00022679"/>
    </source>
</evidence>